<comment type="caution">
    <text evidence="6">The sequence shown here is derived from an EMBL/GenBank/DDBJ whole genome shotgun (WGS) entry which is preliminary data.</text>
</comment>
<evidence type="ECO:0000256" key="1">
    <source>
        <dbReference type="ARBA" id="ARBA00022487"/>
    </source>
</evidence>
<evidence type="ECO:0000256" key="4">
    <source>
        <dbReference type="SAM" id="SignalP"/>
    </source>
</evidence>
<protein>
    <submittedName>
        <fullName evidence="6">Acetylxylan esterase</fullName>
    </submittedName>
</protein>
<evidence type="ECO:0000256" key="2">
    <source>
        <dbReference type="ARBA" id="ARBA00022729"/>
    </source>
</evidence>
<dbReference type="InterPro" id="IPR029058">
    <property type="entry name" value="AB_hydrolase_fold"/>
</dbReference>
<feature type="domain" description="4-O-methyl-glucuronoyl methylesterase-like" evidence="5">
    <location>
        <begin position="217"/>
        <end position="370"/>
    </location>
</feature>
<dbReference type="SUPFAM" id="SSF53474">
    <property type="entry name" value="alpha/beta-Hydrolases"/>
    <property type="match status" value="1"/>
</dbReference>
<keyword evidence="7" id="KW-1185">Reference proteome</keyword>
<dbReference type="EMBL" id="BAABEY010000001">
    <property type="protein sequence ID" value="GAA4430875.1"/>
    <property type="molecule type" value="Genomic_DNA"/>
</dbReference>
<evidence type="ECO:0000256" key="3">
    <source>
        <dbReference type="ARBA" id="ARBA00022801"/>
    </source>
</evidence>
<keyword evidence="3" id="KW-0378">Hydrolase</keyword>
<dbReference type="Pfam" id="PF22244">
    <property type="entry name" value="GCE_fung"/>
    <property type="match status" value="1"/>
</dbReference>
<dbReference type="InterPro" id="IPR054579">
    <property type="entry name" value="GCE-like_dom"/>
</dbReference>
<evidence type="ECO:0000313" key="7">
    <source>
        <dbReference type="Proteomes" id="UP001501508"/>
    </source>
</evidence>
<name>A0ABP8LJL8_9BACT</name>
<accession>A0ABP8LJL8</accession>
<proteinExistence type="predicted"/>
<dbReference type="Proteomes" id="UP001501508">
    <property type="component" value="Unassembled WGS sequence"/>
</dbReference>
<feature type="chain" id="PRO_5045866723" evidence="4">
    <location>
        <begin position="20"/>
        <end position="427"/>
    </location>
</feature>
<organism evidence="6 7">
    <name type="scientific">Ravibacter arvi</name>
    <dbReference type="NCBI Taxonomy" id="2051041"/>
    <lineage>
        <taxon>Bacteria</taxon>
        <taxon>Pseudomonadati</taxon>
        <taxon>Bacteroidota</taxon>
        <taxon>Cytophagia</taxon>
        <taxon>Cytophagales</taxon>
        <taxon>Spirosomataceae</taxon>
        <taxon>Ravibacter</taxon>
    </lineage>
</organism>
<keyword evidence="2 4" id="KW-0732">Signal</keyword>
<gene>
    <name evidence="6" type="ORF">GCM10023091_00750</name>
</gene>
<keyword evidence="1" id="KW-0719">Serine esterase</keyword>
<reference evidence="7" key="1">
    <citation type="journal article" date="2019" name="Int. J. Syst. Evol. Microbiol.">
        <title>The Global Catalogue of Microorganisms (GCM) 10K type strain sequencing project: providing services to taxonomists for standard genome sequencing and annotation.</title>
        <authorList>
            <consortium name="The Broad Institute Genomics Platform"/>
            <consortium name="The Broad Institute Genome Sequencing Center for Infectious Disease"/>
            <person name="Wu L."/>
            <person name="Ma J."/>
        </authorList>
    </citation>
    <scope>NUCLEOTIDE SEQUENCE [LARGE SCALE GENOMIC DNA]</scope>
    <source>
        <strain evidence="7">JCM 31920</strain>
    </source>
</reference>
<feature type="signal peptide" evidence="4">
    <location>
        <begin position="1"/>
        <end position="19"/>
    </location>
</feature>
<sequence>MLKRVTTCLFFLAAQAAFAQTGTNYDESKVKPYTLPAVLETFSGETVRTKKEWEKKRRPEILEAFRREVFGRVPDKRLPVRYEVISEDGQALGGKAVRKEIRACFSDSPSQCMAILIYLPKSPQPVPVFMGLNFEGNHTLYNDPGIELNPRWMRRTDVRGVVNHQATEASRGTLYGRWQLEKLIDRGYGLVTVYQGDLELDRKTRSGDEGIRSLFPSSGQGDEWGSIALWSWGLSRVMDFLEKDPAIDKNRVALVGHSRLGKTALWAGAQDQRFAMVISNNSGEGGASLARRNYGETIADLNRAVSYWFCPNYKKYSEDPSLLPVDSHLLISLLAPRAVYVASATADQWADPRGEYVGASLAAPAYRLYGLKGLDDKEMPQPETPVSSLAVGYHLRTGEHDINAYDWDNYLNFADRYYQAARLSKRK</sequence>
<evidence type="ECO:0000313" key="6">
    <source>
        <dbReference type="EMBL" id="GAA4430875.1"/>
    </source>
</evidence>
<evidence type="ECO:0000259" key="5">
    <source>
        <dbReference type="Pfam" id="PF22244"/>
    </source>
</evidence>
<dbReference type="Gene3D" id="3.40.50.1820">
    <property type="entry name" value="alpha/beta hydrolase"/>
    <property type="match status" value="1"/>
</dbReference>